<evidence type="ECO:0000313" key="2">
    <source>
        <dbReference type="EMBL" id="QGZ58012.1"/>
    </source>
</evidence>
<dbReference type="KEGG" id="pacp:FAZ97_15710"/>
<proteinExistence type="predicted"/>
<dbReference type="OrthoDB" id="9009595at2"/>
<sequence>MHRNITYAQLATLMTAHGVQETETSIAQKIRRGTFQLAFMYQCMRAIGVSEVTLTVPTHHTPGIAKA</sequence>
<dbReference type="Proteomes" id="UP000434209">
    <property type="component" value="Chromosome 2"/>
</dbReference>
<protein>
    <recommendedName>
        <fullName evidence="1">DUF6471 domain-containing protein</fullName>
    </recommendedName>
</protein>
<evidence type="ECO:0000259" key="1">
    <source>
        <dbReference type="Pfam" id="PF20075"/>
    </source>
</evidence>
<feature type="domain" description="DUF6471" evidence="1">
    <location>
        <begin position="2"/>
        <end position="52"/>
    </location>
</feature>
<dbReference type="InterPro" id="IPR045526">
    <property type="entry name" value="DUF6471"/>
</dbReference>
<name>A0A7Z2JAL1_9BURK</name>
<gene>
    <name evidence="2" type="ORF">FAZ97_15710</name>
</gene>
<organism evidence="2 3">
    <name type="scientific">Paraburkholderia acidiphila</name>
    <dbReference type="NCBI Taxonomy" id="2571747"/>
    <lineage>
        <taxon>Bacteria</taxon>
        <taxon>Pseudomonadati</taxon>
        <taxon>Pseudomonadota</taxon>
        <taxon>Betaproteobacteria</taxon>
        <taxon>Burkholderiales</taxon>
        <taxon>Burkholderiaceae</taxon>
        <taxon>Paraburkholderia</taxon>
    </lineage>
</organism>
<dbReference type="Pfam" id="PF20075">
    <property type="entry name" value="DUF6471"/>
    <property type="match status" value="1"/>
</dbReference>
<evidence type="ECO:0000313" key="3">
    <source>
        <dbReference type="Proteomes" id="UP000434209"/>
    </source>
</evidence>
<dbReference type="AlphaFoldDB" id="A0A7Z2JAL1"/>
<accession>A0A7Z2JAL1</accession>
<reference evidence="2 3" key="1">
    <citation type="submission" date="2019-12" db="EMBL/GenBank/DDBJ databases">
        <title>Paraburkholderia acidiphila 7Q-K02 sp. nov and Paraburkholderia acidisoli DHF22 sp. nov., two strains isolated from forest soil.</title>
        <authorList>
            <person name="Gao Z."/>
            <person name="Qiu L."/>
        </authorList>
    </citation>
    <scope>NUCLEOTIDE SEQUENCE [LARGE SCALE GENOMIC DNA]</scope>
    <source>
        <strain evidence="2 3">7Q-K02</strain>
    </source>
</reference>
<keyword evidence="3" id="KW-1185">Reference proteome</keyword>
<dbReference type="EMBL" id="CP046910">
    <property type="protein sequence ID" value="QGZ58012.1"/>
    <property type="molecule type" value="Genomic_DNA"/>
</dbReference>